<evidence type="ECO:0000256" key="2">
    <source>
        <dbReference type="SAM" id="Phobius"/>
    </source>
</evidence>
<dbReference type="PANTHER" id="PTHR13847:SF150">
    <property type="entry name" value="OXIDOREDUCTASE TDA3-RELATED"/>
    <property type="match status" value="1"/>
</dbReference>
<dbReference type="Gene3D" id="3.30.9.10">
    <property type="entry name" value="D-Amino Acid Oxidase, subunit A, domain 2"/>
    <property type="match status" value="1"/>
</dbReference>
<protein>
    <recommendedName>
        <fullName evidence="3">FAD dependent oxidoreductase domain-containing protein</fullName>
    </recommendedName>
</protein>
<evidence type="ECO:0000256" key="1">
    <source>
        <dbReference type="SAM" id="MobiDB-lite"/>
    </source>
</evidence>
<dbReference type="RefSeq" id="XP_500543.1">
    <property type="nucleotide sequence ID" value="XM_500543.1"/>
</dbReference>
<dbReference type="OrthoDB" id="498204at2759"/>
<dbReference type="VEuPathDB" id="FungiDB:YALI0_B05764g"/>
<dbReference type="eggNOG" id="KOG2852">
    <property type="taxonomic scope" value="Eukaryota"/>
</dbReference>
<dbReference type="GO" id="GO:0042147">
    <property type="term" value="P:retrograde transport, endosome to Golgi"/>
    <property type="evidence" value="ECO:0007669"/>
    <property type="project" value="TreeGrafter"/>
</dbReference>
<dbReference type="GO" id="GO:0005829">
    <property type="term" value="C:cytosol"/>
    <property type="evidence" value="ECO:0007669"/>
    <property type="project" value="GOC"/>
</dbReference>
<dbReference type="Proteomes" id="UP000182444">
    <property type="component" value="Chromosome 1B"/>
</dbReference>
<keyword evidence="2" id="KW-1133">Transmembrane helix</keyword>
<gene>
    <name evidence="4" type="ORF">YALI1_B07809g</name>
</gene>
<dbReference type="OMA" id="DDTVYAC"/>
<feature type="transmembrane region" description="Helical" evidence="2">
    <location>
        <begin position="7"/>
        <end position="24"/>
    </location>
</feature>
<feature type="domain" description="FAD dependent oxidoreductase" evidence="3">
    <location>
        <begin position="7"/>
        <end position="375"/>
    </location>
</feature>
<keyword evidence="2" id="KW-0812">Transmembrane</keyword>
<sequence length="400" mass="43350">MSEKEEIVIVGAGIIGVCTAYYLLNHPKFDPKKHHITIIEAVRAAGGASGKAGGLLALWAFPSQIVPMSFALHEKLADKYNGAVEWGYRRVSTVSVEGNLMKTGPAPLGRKVAGRAPTHSSEKGPDVDLPEDLDWIRPEVIDSWSHLGGTDSTAQVHPFKFTTFILKKVLESGHATLVLGSVKRVNTRLNDDDEEEAISVTYTASPGDERTIAASKVVLAVGPWTSKLLPTCPISGLRAHSITIVPTKPTTAYGIFTELRVSRNRYVSPEIYARKDEIYVCGEGDSLPVPENTDAVEVERERCDELFKWAGDLSHQLKNGKVLKRQACYLPVVDVPSCTGPLIGETTTLNLFLASGHSCWGINNAPGTGLLIAELLLDGEATSADISQFDPKLYFDSSEL</sequence>
<reference evidence="4 5" key="1">
    <citation type="journal article" date="2016" name="PLoS ONE">
        <title>Sequence Assembly of Yarrowia lipolytica Strain W29/CLIB89 Shows Transposable Element Diversity.</title>
        <authorList>
            <person name="Magnan C."/>
            <person name="Yu J."/>
            <person name="Chang I."/>
            <person name="Jahn E."/>
            <person name="Kanomata Y."/>
            <person name="Wu J."/>
            <person name="Zeller M."/>
            <person name="Oakes M."/>
            <person name="Baldi P."/>
            <person name="Sandmeyer S."/>
        </authorList>
    </citation>
    <scope>NUCLEOTIDE SEQUENCE [LARGE SCALE GENOMIC DNA]</scope>
    <source>
        <strain evidence="5">CLIB89(W29)</strain>
    </source>
</reference>
<dbReference type="InterPro" id="IPR006076">
    <property type="entry name" value="FAD-dep_OxRdtase"/>
</dbReference>
<dbReference type="EMBL" id="CP017554">
    <property type="protein sequence ID" value="AOW01284.1"/>
    <property type="molecule type" value="Genomic_DNA"/>
</dbReference>
<dbReference type="GO" id="GO:0005770">
    <property type="term" value="C:late endosome"/>
    <property type="evidence" value="ECO:0007669"/>
    <property type="project" value="TreeGrafter"/>
</dbReference>
<name>A0A1D8N6N2_YARLL</name>
<accession>A0A1D8N6N2</accession>
<dbReference type="Gene3D" id="3.50.50.60">
    <property type="entry name" value="FAD/NAD(P)-binding domain"/>
    <property type="match status" value="1"/>
</dbReference>
<proteinExistence type="predicted"/>
<dbReference type="AlphaFoldDB" id="A0A1D8N6N2"/>
<dbReference type="Pfam" id="PF01266">
    <property type="entry name" value="DAO"/>
    <property type="match status" value="1"/>
</dbReference>
<dbReference type="KEGG" id="yli:2907620"/>
<dbReference type="PANTHER" id="PTHR13847">
    <property type="entry name" value="SARCOSINE DEHYDROGENASE-RELATED"/>
    <property type="match status" value="1"/>
</dbReference>
<evidence type="ECO:0000313" key="5">
    <source>
        <dbReference type="Proteomes" id="UP000182444"/>
    </source>
</evidence>
<evidence type="ECO:0000313" key="4">
    <source>
        <dbReference type="EMBL" id="AOW01284.1"/>
    </source>
</evidence>
<dbReference type="FunFam" id="3.50.50.60:FF:000516">
    <property type="entry name" value="FAD-dependent oxidoreductase"/>
    <property type="match status" value="1"/>
</dbReference>
<dbReference type="SUPFAM" id="SSF51905">
    <property type="entry name" value="FAD/NAD(P)-binding domain"/>
    <property type="match status" value="1"/>
</dbReference>
<keyword evidence="2" id="KW-0472">Membrane</keyword>
<dbReference type="InterPro" id="IPR036188">
    <property type="entry name" value="FAD/NAD-bd_sf"/>
</dbReference>
<organism evidence="4 5">
    <name type="scientific">Yarrowia lipolytica</name>
    <name type="common">Candida lipolytica</name>
    <dbReference type="NCBI Taxonomy" id="4952"/>
    <lineage>
        <taxon>Eukaryota</taxon>
        <taxon>Fungi</taxon>
        <taxon>Dikarya</taxon>
        <taxon>Ascomycota</taxon>
        <taxon>Saccharomycotina</taxon>
        <taxon>Dipodascomycetes</taxon>
        <taxon>Dipodascales</taxon>
        <taxon>Dipodascales incertae sedis</taxon>
        <taxon>Yarrowia</taxon>
    </lineage>
</organism>
<evidence type="ECO:0000259" key="3">
    <source>
        <dbReference type="Pfam" id="PF01266"/>
    </source>
</evidence>
<dbReference type="GeneID" id="2907620"/>
<dbReference type="VEuPathDB" id="FungiDB:YALI1_B07809g"/>
<feature type="region of interest" description="Disordered" evidence="1">
    <location>
        <begin position="107"/>
        <end position="129"/>
    </location>
</feature>